<dbReference type="EMBL" id="EQ973879">
    <property type="protein sequence ID" value="EEF40825.1"/>
    <property type="molecule type" value="Genomic_DNA"/>
</dbReference>
<gene>
    <name evidence="1" type="ORF">RCOM_0535510</name>
</gene>
<organism evidence="1 2">
    <name type="scientific">Ricinus communis</name>
    <name type="common">Castor bean</name>
    <dbReference type="NCBI Taxonomy" id="3988"/>
    <lineage>
        <taxon>Eukaryota</taxon>
        <taxon>Viridiplantae</taxon>
        <taxon>Streptophyta</taxon>
        <taxon>Embryophyta</taxon>
        <taxon>Tracheophyta</taxon>
        <taxon>Spermatophyta</taxon>
        <taxon>Magnoliopsida</taxon>
        <taxon>eudicotyledons</taxon>
        <taxon>Gunneridae</taxon>
        <taxon>Pentapetalae</taxon>
        <taxon>rosids</taxon>
        <taxon>fabids</taxon>
        <taxon>Malpighiales</taxon>
        <taxon>Euphorbiaceae</taxon>
        <taxon>Acalyphoideae</taxon>
        <taxon>Acalypheae</taxon>
        <taxon>Ricinus</taxon>
    </lineage>
</organism>
<protein>
    <submittedName>
        <fullName evidence="1">Uncharacterized protein</fullName>
    </submittedName>
</protein>
<sequence>MLRALSTRRSRRGYERLVADESAICLLEEKLKRSKTLPAAARTSFDLPTKLTSDSAFPQDAAAKVAKPAAARKVNKSHPLFSLFDCRRKKKTTAKPEFTRYLQYLREGGMWDVKSNTPVIYYK</sequence>
<dbReference type="OrthoDB" id="1097853at2759"/>
<accession>B9S6D5</accession>
<name>B9S6D5_RICCO</name>
<proteinExistence type="predicted"/>
<dbReference type="KEGG" id="rcu:8273376"/>
<dbReference type="AlphaFoldDB" id="B9S6D5"/>
<dbReference type="FunCoup" id="B9S6D5">
    <property type="interactions" value="41"/>
</dbReference>
<evidence type="ECO:0000313" key="2">
    <source>
        <dbReference type="Proteomes" id="UP000008311"/>
    </source>
</evidence>
<dbReference type="Proteomes" id="UP000008311">
    <property type="component" value="Unassembled WGS sequence"/>
</dbReference>
<dbReference type="PANTHER" id="PTHR35291">
    <property type="entry name" value="PROTEIN SHROOM-LIKE"/>
    <property type="match status" value="1"/>
</dbReference>
<dbReference type="OMA" id="YMKEAGT"/>
<dbReference type="InParanoid" id="B9S6D5"/>
<reference evidence="2" key="1">
    <citation type="journal article" date="2010" name="Nat. Biotechnol.">
        <title>Draft genome sequence of the oilseed species Ricinus communis.</title>
        <authorList>
            <person name="Chan A.P."/>
            <person name="Crabtree J."/>
            <person name="Zhao Q."/>
            <person name="Lorenzi H."/>
            <person name="Orvis J."/>
            <person name="Puiu D."/>
            <person name="Melake-Berhan A."/>
            <person name="Jones K.M."/>
            <person name="Redman J."/>
            <person name="Chen G."/>
            <person name="Cahoon E.B."/>
            <person name="Gedil M."/>
            <person name="Stanke M."/>
            <person name="Haas B.J."/>
            <person name="Wortman J.R."/>
            <person name="Fraser-Liggett C.M."/>
            <person name="Ravel J."/>
            <person name="Rabinowicz P.D."/>
        </authorList>
    </citation>
    <scope>NUCLEOTIDE SEQUENCE [LARGE SCALE GENOMIC DNA]</scope>
    <source>
        <strain evidence="2">cv. Hale</strain>
    </source>
</reference>
<keyword evidence="2" id="KW-1185">Reference proteome</keyword>
<dbReference type="PANTHER" id="PTHR35291:SF3">
    <property type="entry name" value="PROTEIN SHROOM-LIKE"/>
    <property type="match status" value="1"/>
</dbReference>
<evidence type="ECO:0000313" key="1">
    <source>
        <dbReference type="EMBL" id="EEF40825.1"/>
    </source>
</evidence>
<dbReference type="eggNOG" id="ENOG502SAZG">
    <property type="taxonomic scope" value="Eukaryota"/>
</dbReference>